<evidence type="ECO:0000256" key="1">
    <source>
        <dbReference type="ARBA" id="ARBA00004496"/>
    </source>
</evidence>
<evidence type="ECO:0000259" key="10">
    <source>
        <dbReference type="PROSITE" id="PS51303"/>
    </source>
</evidence>
<proteinExistence type="predicted"/>
<feature type="region of interest" description="Disordered" evidence="8">
    <location>
        <begin position="409"/>
        <end position="439"/>
    </location>
</feature>
<comment type="caution">
    <text evidence="11">The sequence shown here is derived from an EMBL/GenBank/DDBJ whole genome shotgun (WGS) entry which is preliminary data.</text>
</comment>
<evidence type="ECO:0000256" key="3">
    <source>
        <dbReference type="ARBA" id="ARBA00022723"/>
    </source>
</evidence>
<evidence type="ECO:0000256" key="7">
    <source>
        <dbReference type="PROSITE-ProRule" id="PRU00125"/>
    </source>
</evidence>
<feature type="compositionally biased region" description="Polar residues" evidence="8">
    <location>
        <begin position="218"/>
        <end position="239"/>
    </location>
</feature>
<dbReference type="PROSITE" id="PS00478">
    <property type="entry name" value="LIM_DOMAIN_1"/>
    <property type="match status" value="2"/>
</dbReference>
<evidence type="ECO:0000256" key="5">
    <source>
        <dbReference type="ARBA" id="ARBA00022833"/>
    </source>
</evidence>
<dbReference type="Proteomes" id="UP000786811">
    <property type="component" value="Unassembled WGS sequence"/>
</dbReference>
<accession>A0A8J2HQP7</accession>
<keyword evidence="3 7" id="KW-0479">Metal-binding</keyword>
<feature type="compositionally biased region" description="Polar residues" evidence="8">
    <location>
        <begin position="418"/>
        <end position="439"/>
    </location>
</feature>
<dbReference type="Gene3D" id="2.10.110.10">
    <property type="entry name" value="Cysteine Rich Protein"/>
    <property type="match status" value="3"/>
</dbReference>
<comment type="subcellular location">
    <subcellularLocation>
        <location evidence="1">Cytoplasm</location>
    </subcellularLocation>
</comment>
<feature type="domain" description="LIM zinc-binding" evidence="9">
    <location>
        <begin position="738"/>
        <end position="801"/>
    </location>
</feature>
<dbReference type="InterPro" id="IPR033724">
    <property type="entry name" value="PET_testin"/>
</dbReference>
<dbReference type="CDD" id="cd09341">
    <property type="entry name" value="LIM2_Testin_like"/>
    <property type="match status" value="1"/>
</dbReference>
<keyword evidence="5 7" id="KW-0862">Zinc</keyword>
<dbReference type="CDD" id="cd09340">
    <property type="entry name" value="LIM1_Testin_like"/>
    <property type="match status" value="1"/>
</dbReference>
<dbReference type="Pfam" id="PF06297">
    <property type="entry name" value="PET"/>
    <property type="match status" value="1"/>
</dbReference>
<dbReference type="FunFam" id="2.10.110.10:FF:000005">
    <property type="entry name" value="Testin isoform 1"/>
    <property type="match status" value="1"/>
</dbReference>
<evidence type="ECO:0000313" key="11">
    <source>
        <dbReference type="EMBL" id="CAG5103123.1"/>
    </source>
</evidence>
<protein>
    <submittedName>
        <fullName evidence="11">Similar to PRICKLE2: Prickle-like protein 2 (Homo sapiens)</fullName>
    </submittedName>
</protein>
<dbReference type="InterPro" id="IPR001781">
    <property type="entry name" value="Znf_LIM"/>
</dbReference>
<dbReference type="OrthoDB" id="10069167at2759"/>
<dbReference type="AlphaFoldDB" id="A0A8J2HQP7"/>
<dbReference type="PANTHER" id="PTHR24211">
    <property type="entry name" value="LIM DOMAIN-CONTAINING PROTEIN"/>
    <property type="match status" value="1"/>
</dbReference>
<feature type="domain" description="LIM zinc-binding" evidence="9">
    <location>
        <begin position="677"/>
        <end position="737"/>
    </location>
</feature>
<dbReference type="PROSITE" id="PS51303">
    <property type="entry name" value="PET"/>
    <property type="match status" value="1"/>
</dbReference>
<dbReference type="CDD" id="cd09829">
    <property type="entry name" value="PET_testin"/>
    <property type="match status" value="1"/>
</dbReference>
<evidence type="ECO:0000256" key="8">
    <source>
        <dbReference type="SAM" id="MobiDB-lite"/>
    </source>
</evidence>
<name>A0A8J2HQP7_COTCN</name>
<feature type="region of interest" description="Disordered" evidence="8">
    <location>
        <begin position="212"/>
        <end position="239"/>
    </location>
</feature>
<evidence type="ECO:0000256" key="4">
    <source>
        <dbReference type="ARBA" id="ARBA00022737"/>
    </source>
</evidence>
<keyword evidence="4" id="KW-0677">Repeat</keyword>
<dbReference type="Pfam" id="PF00412">
    <property type="entry name" value="LIM"/>
    <property type="match status" value="3"/>
</dbReference>
<dbReference type="SUPFAM" id="SSF57716">
    <property type="entry name" value="Glucocorticoid receptor-like (DNA-binding domain)"/>
    <property type="match status" value="2"/>
</dbReference>
<evidence type="ECO:0000256" key="2">
    <source>
        <dbReference type="ARBA" id="ARBA00022490"/>
    </source>
</evidence>
<dbReference type="EMBL" id="CAJNRD030001123">
    <property type="protein sequence ID" value="CAG5103123.1"/>
    <property type="molecule type" value="Genomic_DNA"/>
</dbReference>
<dbReference type="GO" id="GO:0005737">
    <property type="term" value="C:cytoplasm"/>
    <property type="evidence" value="ECO:0007669"/>
    <property type="project" value="UniProtKB-SubCell"/>
</dbReference>
<keyword evidence="2" id="KW-0963">Cytoplasm</keyword>
<dbReference type="GO" id="GO:0008270">
    <property type="term" value="F:zinc ion binding"/>
    <property type="evidence" value="ECO:0007669"/>
    <property type="project" value="InterPro"/>
</dbReference>
<keyword evidence="12" id="KW-1185">Reference proteome</keyword>
<evidence type="ECO:0000313" key="12">
    <source>
        <dbReference type="Proteomes" id="UP000786811"/>
    </source>
</evidence>
<evidence type="ECO:0000256" key="6">
    <source>
        <dbReference type="ARBA" id="ARBA00023038"/>
    </source>
</evidence>
<evidence type="ECO:0000259" key="9">
    <source>
        <dbReference type="PROSITE" id="PS50023"/>
    </source>
</evidence>
<dbReference type="InterPro" id="IPR010442">
    <property type="entry name" value="PET_domain"/>
</dbReference>
<feature type="domain" description="PET" evidence="10">
    <location>
        <begin position="88"/>
        <end position="199"/>
    </location>
</feature>
<gene>
    <name evidence="11" type="ORF">HICCMSTLAB_LOCUS11352</name>
</gene>
<dbReference type="PANTHER" id="PTHR24211:SF22">
    <property type="entry name" value="TESTIN"/>
    <property type="match status" value="1"/>
</dbReference>
<organism evidence="11 12">
    <name type="scientific">Cotesia congregata</name>
    <name type="common">Parasitoid wasp</name>
    <name type="synonym">Apanteles congregatus</name>
    <dbReference type="NCBI Taxonomy" id="51543"/>
    <lineage>
        <taxon>Eukaryota</taxon>
        <taxon>Metazoa</taxon>
        <taxon>Ecdysozoa</taxon>
        <taxon>Arthropoda</taxon>
        <taxon>Hexapoda</taxon>
        <taxon>Insecta</taxon>
        <taxon>Pterygota</taxon>
        <taxon>Neoptera</taxon>
        <taxon>Endopterygota</taxon>
        <taxon>Hymenoptera</taxon>
        <taxon>Apocrita</taxon>
        <taxon>Ichneumonoidea</taxon>
        <taxon>Braconidae</taxon>
        <taxon>Microgastrinae</taxon>
        <taxon>Cotesia</taxon>
    </lineage>
</organism>
<dbReference type="InterPro" id="IPR047120">
    <property type="entry name" value="Pk/Esn/Tes"/>
</dbReference>
<sequence>MESNIQVEDDNRPKWLLELENRKRKPRLAHEVGAGAPCIKCVSNCPGLDLHFWRKICKNCKCGHDDHDVPVDEFPQFNLLFGPSGNSKCKLIVLKINKQQIDNEETFEWAPPNTTKELAADYMKALPQDKLPIKGSVGAALRKQQLQKQLPLHDIDHKLCDELSDSEKNQFEKYLENLKKYVGQGKVSKIITAKPFEKSLITPANASECFTPKHKPSLINSQSPNLRTPSSFIPKSMKSSYSTPLASQEEIYNPNQIFNTSVNDPEIAPRVLETLRGPLLGQITNDSHKMARYHHILENMKNDGRVASVDMVPDTRNSALNIPNINRLLPHDDKYFSAGQLNNSNFEQNPVNISLNKNLVGINNNTDQEQSRLTTTVPTSSSIINPIYCDNHNPALNFAQSNFHSNNYSSNNPAFQKIESNPQNQSQTHFNTLNAPQWSSKLNEPCRNLRESNSQEHKNSILADKLLSEALLPPSAIHASDIIGSTLDKKELSFIREKLASKYCGKEEELDDLHNSSKSRELIRDNGEEQNLRGHINQNVETNNQNNDSKFIQAQLSNYGTPENSIIRSENLNNPIFPEEAFGKTKIFERDSNIEQLAEATNDLSITQSKVQKCHKCQEGIFVNDVVVTVEKAKNATWHPGCFVCSTCNELLVDLVYFYYKDKLYCARDLANLLEIPRCFACDELIFVREYTVAEGHNYHVKHFCCWDCDVPLAGQQYISENDRPLCLLCYQKTYAKKCDKCHQVIAADQQGVVVKNLNFHATDQCFCCATCKKSLLNGRMAIKEDKPFCCKECITEYLNTSK</sequence>
<reference evidence="11" key="1">
    <citation type="submission" date="2021-04" db="EMBL/GenBank/DDBJ databases">
        <authorList>
            <person name="Chebbi M.A.C M."/>
        </authorList>
    </citation>
    <scope>NUCLEOTIDE SEQUENCE</scope>
</reference>
<dbReference type="SMART" id="SM00132">
    <property type="entry name" value="LIM"/>
    <property type="match status" value="3"/>
</dbReference>
<feature type="domain" description="LIM zinc-binding" evidence="9">
    <location>
        <begin position="612"/>
        <end position="676"/>
    </location>
</feature>
<keyword evidence="6 7" id="KW-0440">LIM domain</keyword>
<dbReference type="PROSITE" id="PS50023">
    <property type="entry name" value="LIM_DOMAIN_2"/>
    <property type="match status" value="3"/>
</dbReference>